<comment type="caution">
    <text evidence="4">The sequence shown here is derived from an EMBL/GenBank/DDBJ whole genome shotgun (WGS) entry which is preliminary data.</text>
</comment>
<proteinExistence type="inferred from homology"/>
<dbReference type="InterPro" id="IPR003959">
    <property type="entry name" value="ATPase_AAA_core"/>
</dbReference>
<evidence type="ECO:0000259" key="3">
    <source>
        <dbReference type="SMART" id="SM00382"/>
    </source>
</evidence>
<dbReference type="Gene3D" id="3.40.50.300">
    <property type="entry name" value="P-loop containing nucleotide triphosphate hydrolases"/>
    <property type="match status" value="1"/>
</dbReference>
<keyword evidence="5" id="KW-1185">Reference proteome</keyword>
<dbReference type="EMBL" id="JAOZYC010000184">
    <property type="protein sequence ID" value="MEB8343007.1"/>
    <property type="molecule type" value="Genomic_DNA"/>
</dbReference>
<feature type="region of interest" description="Disordered" evidence="2">
    <location>
        <begin position="182"/>
        <end position="204"/>
    </location>
</feature>
<dbReference type="GO" id="GO:0005524">
    <property type="term" value="F:ATP binding"/>
    <property type="evidence" value="ECO:0007669"/>
    <property type="project" value="UniProtKB-KW"/>
</dbReference>
<evidence type="ECO:0000313" key="4">
    <source>
        <dbReference type="EMBL" id="MEB8343007.1"/>
    </source>
</evidence>
<dbReference type="Gene3D" id="1.10.8.60">
    <property type="match status" value="1"/>
</dbReference>
<feature type="domain" description="AAA+ ATPase" evidence="3">
    <location>
        <begin position="418"/>
        <end position="557"/>
    </location>
</feature>
<gene>
    <name evidence="4" type="ORF">OKJ99_36510</name>
</gene>
<feature type="region of interest" description="Disordered" evidence="2">
    <location>
        <begin position="78"/>
        <end position="123"/>
    </location>
</feature>
<reference evidence="4 5" key="1">
    <citation type="submission" date="2022-10" db="EMBL/GenBank/DDBJ databases">
        <authorList>
            <person name="Xie J."/>
            <person name="Shen N."/>
        </authorList>
    </citation>
    <scope>NUCLEOTIDE SEQUENCE [LARGE SCALE GENOMIC DNA]</scope>
    <source>
        <strain evidence="4 5">YIM65594</strain>
    </source>
</reference>
<dbReference type="SMART" id="SM00382">
    <property type="entry name" value="AAA"/>
    <property type="match status" value="1"/>
</dbReference>
<evidence type="ECO:0000256" key="1">
    <source>
        <dbReference type="RuleBase" id="RU003651"/>
    </source>
</evidence>
<evidence type="ECO:0000313" key="5">
    <source>
        <dbReference type="Proteomes" id="UP001354931"/>
    </source>
</evidence>
<dbReference type="Proteomes" id="UP001354931">
    <property type="component" value="Unassembled WGS sequence"/>
</dbReference>
<dbReference type="RefSeq" id="WP_326022620.1">
    <property type="nucleotide sequence ID" value="NZ_JAOZYC010000184.1"/>
</dbReference>
<evidence type="ECO:0000256" key="2">
    <source>
        <dbReference type="SAM" id="MobiDB-lite"/>
    </source>
</evidence>
<accession>A0ABU6FHA3</accession>
<dbReference type="Pfam" id="PF00004">
    <property type="entry name" value="AAA"/>
    <property type="match status" value="1"/>
</dbReference>
<dbReference type="InterPro" id="IPR003960">
    <property type="entry name" value="ATPase_AAA_CS"/>
</dbReference>
<feature type="compositionally biased region" description="Low complexity" evidence="2">
    <location>
        <begin position="79"/>
        <end position="94"/>
    </location>
</feature>
<dbReference type="InterPro" id="IPR027417">
    <property type="entry name" value="P-loop_NTPase"/>
</dbReference>
<keyword evidence="1" id="KW-0547">Nucleotide-binding</keyword>
<feature type="compositionally biased region" description="Pro residues" evidence="2">
    <location>
        <begin position="193"/>
        <end position="203"/>
    </location>
</feature>
<name>A0ABU6FHA3_9ACTN</name>
<keyword evidence="1 4" id="KW-0067">ATP-binding</keyword>
<comment type="similarity">
    <text evidence="1">Belongs to the AAA ATPase family.</text>
</comment>
<dbReference type="PANTHER" id="PTHR23077">
    <property type="entry name" value="AAA-FAMILY ATPASE"/>
    <property type="match status" value="1"/>
</dbReference>
<protein>
    <submittedName>
        <fullName evidence="4">ATP-binding protein</fullName>
    </submittedName>
</protein>
<organism evidence="4 5">
    <name type="scientific">Streptomyces endophyticus</name>
    <dbReference type="NCBI Taxonomy" id="714166"/>
    <lineage>
        <taxon>Bacteria</taxon>
        <taxon>Bacillati</taxon>
        <taxon>Actinomycetota</taxon>
        <taxon>Actinomycetes</taxon>
        <taxon>Kitasatosporales</taxon>
        <taxon>Streptomycetaceae</taxon>
        <taxon>Streptomyces</taxon>
    </lineage>
</organism>
<dbReference type="InterPro" id="IPR050168">
    <property type="entry name" value="AAA_ATPase_domain"/>
</dbReference>
<sequence length="640" mass="70479">MSTARRHICVIAPDEESLRALRRQPPDVTVNEALMSGPYLLRTPLEPNWGLLRWESVATELLLQSELPYGTPVYPPTYSPTSAPTPETAAAAPPRSLSKPPSGSGTEATPQEPEYRHPQPEQLHEAESTVLAYGRDIAQVSSLLRAGLSVLVVAEKPVVPHLWREMATRAALRAEVLEDAEELQDAEEAARDQPPPDLIPAPQNPRQRLLARLRELVRGLNDDQVLVVQHLDLLAGGSDGSLSAEAREVTELLHGAPERVMLAFAAPSLSVPEVLAERFSTRVSITGVPRTVWFRDDDETQPLGRALVTVGEAARFSRYDPVEFYKHVAGMNPVLLRQAMRYAMSVHRDHAEPTARDLYGTIRAFKAQMSSNFEVPDVSFDDIAGYNEVKDHIERAIDIVTGHHRLPAQYDHLRTKLIPRGFIFHGPPGTGKTLFAKAIANRMNATILVVSGPEVMGTYVGESERNVREIFAEARRNAPSVVVFDEFDSIASRRSDHSDGGSRAGNAVVAQILTEMDGFRPEVPTLVIGTTNRLNLIDEALLRPSRFETISIDVPNDEARLKMIGLHAGKFGIDVSGGVDELIAAALKGRNGDDIHAVFRDAFVAAHFQNPPVPPTPEQLGQIVGQLQRTRRQQRRSSRL</sequence>
<dbReference type="InterPro" id="IPR003593">
    <property type="entry name" value="AAA+_ATPase"/>
</dbReference>
<feature type="compositionally biased region" description="Polar residues" evidence="2">
    <location>
        <begin position="99"/>
        <end position="109"/>
    </location>
</feature>
<dbReference type="SUPFAM" id="SSF52540">
    <property type="entry name" value="P-loop containing nucleoside triphosphate hydrolases"/>
    <property type="match status" value="1"/>
</dbReference>
<dbReference type="PROSITE" id="PS00674">
    <property type="entry name" value="AAA"/>
    <property type="match status" value="1"/>
</dbReference>
<feature type="compositionally biased region" description="Basic and acidic residues" evidence="2">
    <location>
        <begin position="113"/>
        <end position="123"/>
    </location>
</feature>